<dbReference type="OrthoDB" id="4321642at2"/>
<name>A0A3S9ZEK9_STRGD</name>
<protein>
    <submittedName>
        <fullName evidence="1">Uncharacterized protein</fullName>
    </submittedName>
</protein>
<organism evidence="1 3">
    <name type="scientific">Streptomyces griseoviridis</name>
    <dbReference type="NCBI Taxonomy" id="45398"/>
    <lineage>
        <taxon>Bacteria</taxon>
        <taxon>Bacillati</taxon>
        <taxon>Actinomycetota</taxon>
        <taxon>Actinomycetes</taxon>
        <taxon>Kitasatosporales</taxon>
        <taxon>Streptomycetaceae</taxon>
        <taxon>Streptomyces</taxon>
    </lineage>
</organism>
<proteinExistence type="predicted"/>
<evidence type="ECO:0000313" key="1">
    <source>
        <dbReference type="EMBL" id="AZS85937.1"/>
    </source>
</evidence>
<evidence type="ECO:0000313" key="3">
    <source>
        <dbReference type="Proteomes" id="UP000271291"/>
    </source>
</evidence>
<dbReference type="Proteomes" id="UP000501753">
    <property type="component" value="Chromosome"/>
</dbReference>
<dbReference type="Proteomes" id="UP000271291">
    <property type="component" value="Chromosome"/>
</dbReference>
<evidence type="ECO:0000313" key="4">
    <source>
        <dbReference type="Proteomes" id="UP000501753"/>
    </source>
</evidence>
<reference evidence="2 4" key="1">
    <citation type="submission" date="2018-04" db="EMBL/GenBank/DDBJ databases">
        <title>Complete genome sequences of Streptomyces griseoviridis K61 and characterization of antagonistic properties of biological control agents.</title>
        <authorList>
            <person name="Mariita R.M."/>
            <person name="Sello J.K."/>
        </authorList>
    </citation>
    <scope>NUCLEOTIDE SEQUENCE [LARGE SCALE GENOMIC DNA]</scope>
    <source>
        <strain evidence="2 4">K61</strain>
    </source>
</reference>
<dbReference type="EMBL" id="CP034687">
    <property type="protein sequence ID" value="AZS85937.1"/>
    <property type="molecule type" value="Genomic_DNA"/>
</dbReference>
<keyword evidence="4" id="KW-1185">Reference proteome</keyword>
<dbReference type="AlphaFoldDB" id="A0A3S9ZEK9"/>
<dbReference type="KEGG" id="sgd:ELQ87_17810"/>
<gene>
    <name evidence="2" type="ORF">DDJ31_21465</name>
    <name evidence="1" type="ORF">ELQ87_17810</name>
</gene>
<sequence>MRNVPVCRDDHACRQLTPPGDLPLTHSPFGPFKIGPDGGVAVSPASVTSSTGGGEYAAAAVGEPRFGRGRRRYGLGKRLECAGRLPHYRSG</sequence>
<accession>A0A3S9ZEK9</accession>
<evidence type="ECO:0000313" key="2">
    <source>
        <dbReference type="EMBL" id="QCN87202.1"/>
    </source>
</evidence>
<dbReference type="EMBL" id="CP029078">
    <property type="protein sequence ID" value="QCN87202.1"/>
    <property type="molecule type" value="Genomic_DNA"/>
</dbReference>
<reference evidence="1 3" key="2">
    <citation type="submission" date="2018-12" db="EMBL/GenBank/DDBJ databases">
        <title>Streptomyces griseoviridis F1-27 complete genome.</title>
        <authorList>
            <person name="Mariita R.M."/>
            <person name="Sello J.K."/>
        </authorList>
    </citation>
    <scope>NUCLEOTIDE SEQUENCE [LARGE SCALE GENOMIC DNA]</scope>
    <source>
        <strain evidence="1 3">F1-27</strain>
    </source>
</reference>